<dbReference type="AlphaFoldDB" id="A0A0A8YUU2"/>
<organism evidence="1">
    <name type="scientific">Arundo donax</name>
    <name type="common">Giant reed</name>
    <name type="synonym">Donax arundinaceus</name>
    <dbReference type="NCBI Taxonomy" id="35708"/>
    <lineage>
        <taxon>Eukaryota</taxon>
        <taxon>Viridiplantae</taxon>
        <taxon>Streptophyta</taxon>
        <taxon>Embryophyta</taxon>
        <taxon>Tracheophyta</taxon>
        <taxon>Spermatophyta</taxon>
        <taxon>Magnoliopsida</taxon>
        <taxon>Liliopsida</taxon>
        <taxon>Poales</taxon>
        <taxon>Poaceae</taxon>
        <taxon>PACMAD clade</taxon>
        <taxon>Arundinoideae</taxon>
        <taxon>Arundineae</taxon>
        <taxon>Arundo</taxon>
    </lineage>
</organism>
<evidence type="ECO:0000313" key="1">
    <source>
        <dbReference type="EMBL" id="JAD29148.1"/>
    </source>
</evidence>
<protein>
    <submittedName>
        <fullName evidence="1">Uncharacterized protein</fullName>
    </submittedName>
</protein>
<accession>A0A0A8YUU2</accession>
<proteinExistence type="predicted"/>
<reference evidence="1" key="1">
    <citation type="submission" date="2014-09" db="EMBL/GenBank/DDBJ databases">
        <authorList>
            <person name="Magalhaes I.L.F."/>
            <person name="Oliveira U."/>
            <person name="Santos F.R."/>
            <person name="Vidigal T.H.D.A."/>
            <person name="Brescovit A.D."/>
            <person name="Santos A.J."/>
        </authorList>
    </citation>
    <scope>NUCLEOTIDE SEQUENCE</scope>
    <source>
        <tissue evidence="1">Shoot tissue taken approximately 20 cm above the soil surface</tissue>
    </source>
</reference>
<dbReference type="EMBL" id="GBRH01268747">
    <property type="protein sequence ID" value="JAD29148.1"/>
    <property type="molecule type" value="Transcribed_RNA"/>
</dbReference>
<reference evidence="1" key="2">
    <citation type="journal article" date="2015" name="Data Brief">
        <title>Shoot transcriptome of the giant reed, Arundo donax.</title>
        <authorList>
            <person name="Barrero R.A."/>
            <person name="Guerrero F.D."/>
            <person name="Moolhuijzen P."/>
            <person name="Goolsby J.A."/>
            <person name="Tidwell J."/>
            <person name="Bellgard S.E."/>
            <person name="Bellgard M.I."/>
        </authorList>
    </citation>
    <scope>NUCLEOTIDE SEQUENCE</scope>
    <source>
        <tissue evidence="1">Shoot tissue taken approximately 20 cm above the soil surface</tissue>
    </source>
</reference>
<sequence>MLHVLSLAKKNKKAFYQLDRKKQLL</sequence>
<name>A0A0A8YUU2_ARUDO</name>